<organism evidence="1 2">
    <name type="scientific">Halohasta litchfieldiae</name>
    <dbReference type="NCBI Taxonomy" id="1073996"/>
    <lineage>
        <taxon>Archaea</taxon>
        <taxon>Methanobacteriati</taxon>
        <taxon>Methanobacteriota</taxon>
        <taxon>Stenosarchaea group</taxon>
        <taxon>Halobacteria</taxon>
        <taxon>Halobacteriales</taxon>
        <taxon>Haloferacaceae</taxon>
        <taxon>Halohasta</taxon>
    </lineage>
</organism>
<sequence length="125" mass="14100">MTRRSSGWLRQGVDHPNRRPCRSGVDGEPLFAEEFGQSTLVVALNLYRLALDRAARAESLFESRGQLLEIDGRVLESFDDGHRFTVATRLHANREDGFCACEVFLDIEVKVVRKAGDVINHNRST</sequence>
<proteinExistence type="predicted"/>
<evidence type="ECO:0000313" key="2">
    <source>
        <dbReference type="Proteomes" id="UP000198888"/>
    </source>
</evidence>
<gene>
    <name evidence="1" type="ORF">SAMN05444271_10490</name>
</gene>
<dbReference type="EMBL" id="FNYR01000004">
    <property type="protein sequence ID" value="SEI62655.1"/>
    <property type="molecule type" value="Genomic_DNA"/>
</dbReference>
<dbReference type="Proteomes" id="UP000198888">
    <property type="component" value="Unassembled WGS sequence"/>
</dbReference>
<dbReference type="STRING" id="1073996.SAMN05444271_10490"/>
<evidence type="ECO:0000313" key="1">
    <source>
        <dbReference type="EMBL" id="SEI62655.1"/>
    </source>
</evidence>
<accession>A0A1H6SFX2</accession>
<keyword evidence="2" id="KW-1185">Reference proteome</keyword>
<protein>
    <submittedName>
        <fullName evidence="1">Uncharacterized protein</fullName>
    </submittedName>
</protein>
<dbReference type="AlphaFoldDB" id="A0A1H6SFX2"/>
<reference evidence="1 2" key="1">
    <citation type="submission" date="2016-10" db="EMBL/GenBank/DDBJ databases">
        <authorList>
            <person name="de Groot N.N."/>
        </authorList>
    </citation>
    <scope>NUCLEOTIDE SEQUENCE [LARGE SCALE GENOMIC DNA]</scope>
    <source>
        <strain evidence="1 2">DSM 22187</strain>
    </source>
</reference>
<name>A0A1H6SFX2_9EURY</name>